<dbReference type="AlphaFoldDB" id="A0AAJ8BX32"/>
<name>A0AAJ8BX32_ASPNG</name>
<dbReference type="RefSeq" id="XP_059603991.1">
    <property type="nucleotide sequence ID" value="XM_059749010.1"/>
</dbReference>
<dbReference type="KEGG" id="ang:An08g04610"/>
<protein>
    <submittedName>
        <fullName evidence="2">Uncharacterized protein</fullName>
    </submittedName>
</protein>
<sequence>MADGTGYTSLSSFLANTASVVANAAGWMSNRRIFHNPRTPTRLSWRGTGVADGHGRLGKSKHAG</sequence>
<accession>A0AAJ8BX32</accession>
<gene>
    <name evidence="2" type="ORF">An08g04610</name>
</gene>
<proteinExistence type="predicted"/>
<dbReference type="VEuPathDB" id="FungiDB:An08g04610"/>
<dbReference type="GeneID" id="84591655"/>
<evidence type="ECO:0000256" key="1">
    <source>
        <dbReference type="SAM" id="MobiDB-lite"/>
    </source>
</evidence>
<feature type="region of interest" description="Disordered" evidence="1">
    <location>
        <begin position="37"/>
        <end position="64"/>
    </location>
</feature>
<reference evidence="2" key="2">
    <citation type="submission" date="2025-08" db="UniProtKB">
        <authorList>
            <consortium name="RefSeq"/>
        </authorList>
    </citation>
    <scope>IDENTIFICATION</scope>
</reference>
<reference evidence="2" key="1">
    <citation type="submission" date="2025-02" db="EMBL/GenBank/DDBJ databases">
        <authorList>
            <consortium name="NCBI Genome Project"/>
        </authorList>
    </citation>
    <scope>NUCLEOTIDE SEQUENCE</scope>
</reference>
<evidence type="ECO:0000313" key="2">
    <source>
        <dbReference type="RefSeq" id="XP_059603991.1"/>
    </source>
</evidence>
<organism evidence="2">
    <name type="scientific">Aspergillus niger</name>
    <dbReference type="NCBI Taxonomy" id="5061"/>
    <lineage>
        <taxon>Eukaryota</taxon>
        <taxon>Fungi</taxon>
        <taxon>Dikarya</taxon>
        <taxon>Ascomycota</taxon>
        <taxon>Pezizomycotina</taxon>
        <taxon>Eurotiomycetes</taxon>
        <taxon>Eurotiomycetidae</taxon>
        <taxon>Eurotiales</taxon>
        <taxon>Aspergillaceae</taxon>
        <taxon>Aspergillus</taxon>
        <taxon>Aspergillus subgen. Circumdati</taxon>
    </lineage>
</organism>